<sequence>MFLSIGEGEGSYERLRAALIAAGYPAHEIAIVTGSSHRGAVAKIDLEDDYNYGDLTLIICSEVVAEGFNLQIGTAAIIHADVPWNWEAVKQRNGRGGRQGNVFDEVLCLYMLMRGSFDGITYTSMRGKRPGRTSSMASPTRRKMRRLNWAPKIWPCC</sequence>
<dbReference type="Gene3D" id="3.40.50.300">
    <property type="entry name" value="P-loop containing nucleotide triphosphate hydrolases"/>
    <property type="match status" value="1"/>
</dbReference>
<dbReference type="RefSeq" id="WP_380058423.1">
    <property type="nucleotide sequence ID" value="NZ_JBHSWB010000002.1"/>
</dbReference>
<keyword evidence="2" id="KW-0378">Hydrolase</keyword>
<evidence type="ECO:0000313" key="3">
    <source>
        <dbReference type="Proteomes" id="UP001596317"/>
    </source>
</evidence>
<dbReference type="Pfam" id="PF00271">
    <property type="entry name" value="Helicase_C"/>
    <property type="match status" value="1"/>
</dbReference>
<dbReference type="Proteomes" id="UP001596317">
    <property type="component" value="Unassembled WGS sequence"/>
</dbReference>
<dbReference type="GO" id="GO:0004386">
    <property type="term" value="F:helicase activity"/>
    <property type="evidence" value="ECO:0007669"/>
    <property type="project" value="UniProtKB-KW"/>
</dbReference>
<organism evidence="2 3">
    <name type="scientific">Deinococcus multiflagellatus</name>
    <dbReference type="NCBI Taxonomy" id="1656887"/>
    <lineage>
        <taxon>Bacteria</taxon>
        <taxon>Thermotogati</taxon>
        <taxon>Deinococcota</taxon>
        <taxon>Deinococci</taxon>
        <taxon>Deinococcales</taxon>
        <taxon>Deinococcaceae</taxon>
        <taxon>Deinococcus</taxon>
    </lineage>
</organism>
<dbReference type="EMBL" id="JBHSWB010000002">
    <property type="protein sequence ID" value="MFC6662454.1"/>
    <property type="molecule type" value="Genomic_DNA"/>
</dbReference>
<keyword evidence="2" id="KW-0067">ATP-binding</keyword>
<name>A0ABW1ZNF8_9DEIO</name>
<feature type="domain" description="Helicase C-terminal" evidence="1">
    <location>
        <begin position="1"/>
        <end position="148"/>
    </location>
</feature>
<proteinExistence type="predicted"/>
<evidence type="ECO:0000259" key="1">
    <source>
        <dbReference type="PROSITE" id="PS51194"/>
    </source>
</evidence>
<evidence type="ECO:0000313" key="2">
    <source>
        <dbReference type="EMBL" id="MFC6662454.1"/>
    </source>
</evidence>
<keyword evidence="2" id="KW-0547">Nucleotide-binding</keyword>
<comment type="caution">
    <text evidence="2">The sequence shown here is derived from an EMBL/GenBank/DDBJ whole genome shotgun (WGS) entry which is preliminary data.</text>
</comment>
<dbReference type="InterPro" id="IPR001650">
    <property type="entry name" value="Helicase_C-like"/>
</dbReference>
<dbReference type="CDD" id="cd18785">
    <property type="entry name" value="SF2_C"/>
    <property type="match status" value="1"/>
</dbReference>
<reference evidence="3" key="1">
    <citation type="journal article" date="2019" name="Int. J. Syst. Evol. Microbiol.">
        <title>The Global Catalogue of Microorganisms (GCM) 10K type strain sequencing project: providing services to taxonomists for standard genome sequencing and annotation.</title>
        <authorList>
            <consortium name="The Broad Institute Genomics Platform"/>
            <consortium name="The Broad Institute Genome Sequencing Center for Infectious Disease"/>
            <person name="Wu L."/>
            <person name="Ma J."/>
        </authorList>
    </citation>
    <scope>NUCLEOTIDE SEQUENCE [LARGE SCALE GENOMIC DNA]</scope>
    <source>
        <strain evidence="3">CCUG 63830</strain>
    </source>
</reference>
<dbReference type="InterPro" id="IPR027417">
    <property type="entry name" value="P-loop_NTPase"/>
</dbReference>
<keyword evidence="3" id="KW-1185">Reference proteome</keyword>
<gene>
    <name evidence="2" type="ORF">ACFP90_20585</name>
</gene>
<accession>A0ABW1ZNF8</accession>
<dbReference type="SUPFAM" id="SSF52540">
    <property type="entry name" value="P-loop containing nucleoside triphosphate hydrolases"/>
    <property type="match status" value="1"/>
</dbReference>
<protein>
    <submittedName>
        <fullName evidence="2">Helicase C-terminal domain-containing protein</fullName>
    </submittedName>
</protein>
<dbReference type="SMART" id="SM00490">
    <property type="entry name" value="HELICc"/>
    <property type="match status" value="1"/>
</dbReference>
<keyword evidence="2" id="KW-0347">Helicase</keyword>
<dbReference type="PROSITE" id="PS51194">
    <property type="entry name" value="HELICASE_CTER"/>
    <property type="match status" value="1"/>
</dbReference>